<reference evidence="3" key="1">
    <citation type="journal article" date="2019" name="Int. J. Syst. Evol. Microbiol.">
        <title>The Global Catalogue of Microorganisms (GCM) 10K type strain sequencing project: providing services to taxonomists for standard genome sequencing and annotation.</title>
        <authorList>
            <consortium name="The Broad Institute Genomics Platform"/>
            <consortium name="The Broad Institute Genome Sequencing Center for Infectious Disease"/>
            <person name="Wu L."/>
            <person name="Ma J."/>
        </authorList>
    </citation>
    <scope>NUCLEOTIDE SEQUENCE [LARGE SCALE GENOMIC DNA]</scope>
    <source>
        <strain evidence="3">CGMCC 1.10131</strain>
    </source>
</reference>
<feature type="chain" id="PRO_5046337197" evidence="1">
    <location>
        <begin position="22"/>
        <end position="63"/>
    </location>
</feature>
<evidence type="ECO:0000313" key="2">
    <source>
        <dbReference type="EMBL" id="GGB13488.1"/>
    </source>
</evidence>
<keyword evidence="3" id="KW-1185">Reference proteome</keyword>
<comment type="caution">
    <text evidence="2">The sequence shown here is derived from an EMBL/GenBank/DDBJ whole genome shotgun (WGS) entry which is preliminary data.</text>
</comment>
<sequence length="63" mass="6986">MGKVARLLAAFVGLWLANAQAEPLRLVYPDFPPIPPIAKLPKRLAISCWRKSCKAWGKTTKPV</sequence>
<organism evidence="2 3">
    <name type="scientific">Agarivorans gilvus</name>
    <dbReference type="NCBI Taxonomy" id="680279"/>
    <lineage>
        <taxon>Bacteria</taxon>
        <taxon>Pseudomonadati</taxon>
        <taxon>Pseudomonadota</taxon>
        <taxon>Gammaproteobacteria</taxon>
        <taxon>Alteromonadales</taxon>
        <taxon>Alteromonadaceae</taxon>
        <taxon>Agarivorans</taxon>
    </lineage>
</organism>
<accession>A0ABQ1I3P1</accession>
<evidence type="ECO:0000313" key="3">
    <source>
        <dbReference type="Proteomes" id="UP000651977"/>
    </source>
</evidence>
<gene>
    <name evidence="2" type="ORF">GCM10007414_28580</name>
</gene>
<keyword evidence="1" id="KW-0732">Signal</keyword>
<evidence type="ECO:0000256" key="1">
    <source>
        <dbReference type="SAM" id="SignalP"/>
    </source>
</evidence>
<protein>
    <submittedName>
        <fullName evidence="2">Uncharacterized protein</fullName>
    </submittedName>
</protein>
<name>A0ABQ1I3P1_9ALTE</name>
<dbReference type="EMBL" id="BMDY01000018">
    <property type="protein sequence ID" value="GGB13488.1"/>
    <property type="molecule type" value="Genomic_DNA"/>
</dbReference>
<dbReference type="Proteomes" id="UP000651977">
    <property type="component" value="Unassembled WGS sequence"/>
</dbReference>
<proteinExistence type="predicted"/>
<feature type="signal peptide" evidence="1">
    <location>
        <begin position="1"/>
        <end position="21"/>
    </location>
</feature>